<gene>
    <name evidence="1" type="ORF">A11Q_1172</name>
</gene>
<keyword evidence="2" id="KW-1185">Reference proteome</keyword>
<protein>
    <submittedName>
        <fullName evidence="1">Uncharacterized protein</fullName>
    </submittedName>
</protein>
<dbReference type="STRING" id="1184267.A11Q_1172"/>
<dbReference type="KEGG" id="bex:A11Q_1172"/>
<reference evidence="1 2" key="1">
    <citation type="journal article" date="2013" name="ISME J.">
        <title>By their genes ye shall know them: genomic signatures of predatory bacteria.</title>
        <authorList>
            <person name="Pasternak Z."/>
            <person name="Pietrokovski S."/>
            <person name="Rotem O."/>
            <person name="Gophna U."/>
            <person name="Lurie-Weinberger M.N."/>
            <person name="Jurkevitch E."/>
        </authorList>
    </citation>
    <scope>NUCLEOTIDE SEQUENCE [LARGE SCALE GENOMIC DNA]</scope>
    <source>
        <strain evidence="1 2">JSS</strain>
    </source>
</reference>
<evidence type="ECO:0000313" key="1">
    <source>
        <dbReference type="EMBL" id="AGH95388.1"/>
    </source>
</evidence>
<dbReference type="AlphaFoldDB" id="M4V846"/>
<accession>M4V846</accession>
<evidence type="ECO:0000313" key="2">
    <source>
        <dbReference type="Proteomes" id="UP000012040"/>
    </source>
</evidence>
<dbReference type="RefSeq" id="WP_015469878.1">
    <property type="nucleotide sequence ID" value="NC_020813.1"/>
</dbReference>
<proteinExistence type="predicted"/>
<sequence length="140" mass="16204">MSNKAVKIEIGFVGNRLMLDLPIHDYTELTKKLKDQKSPWVTVELNDGASVEIKAQDVQFIKVLPKQVRELKKRSGYNLKDICSVTGENYDVYRQKIKKDGVQLDYGSYKRILLTPRTIKSLDLTKEQVKKIESKFSNKR</sequence>
<name>M4V846_9BACT</name>
<dbReference type="HOGENOM" id="CLU_1831212_0_0_7"/>
<dbReference type="EMBL" id="CP003537">
    <property type="protein sequence ID" value="AGH95388.1"/>
    <property type="molecule type" value="Genomic_DNA"/>
</dbReference>
<organism evidence="1 2">
    <name type="scientific">Pseudobdellovibrio exovorus JSS</name>
    <dbReference type="NCBI Taxonomy" id="1184267"/>
    <lineage>
        <taxon>Bacteria</taxon>
        <taxon>Pseudomonadati</taxon>
        <taxon>Bdellovibrionota</taxon>
        <taxon>Bdellovibrionia</taxon>
        <taxon>Bdellovibrionales</taxon>
        <taxon>Pseudobdellovibrionaceae</taxon>
        <taxon>Pseudobdellovibrio</taxon>
    </lineage>
</organism>
<dbReference type="Proteomes" id="UP000012040">
    <property type="component" value="Chromosome"/>
</dbReference>